<evidence type="ECO:0000259" key="1">
    <source>
        <dbReference type="Pfam" id="PF01402"/>
    </source>
</evidence>
<dbReference type="RefSeq" id="WP_380567322.1">
    <property type="nucleotide sequence ID" value="NZ_JBEUKS010000011.1"/>
</dbReference>
<organism evidence="2 3">
    <name type="scientific">Streptacidiphilus jeojiensis</name>
    <dbReference type="NCBI Taxonomy" id="3229225"/>
    <lineage>
        <taxon>Bacteria</taxon>
        <taxon>Bacillati</taxon>
        <taxon>Actinomycetota</taxon>
        <taxon>Actinomycetes</taxon>
        <taxon>Kitasatosporales</taxon>
        <taxon>Streptomycetaceae</taxon>
        <taxon>Streptacidiphilus</taxon>
    </lineage>
</organism>
<dbReference type="Proteomes" id="UP001592581">
    <property type="component" value="Unassembled WGS sequence"/>
</dbReference>
<reference evidence="2 3" key="1">
    <citation type="submission" date="2024-06" db="EMBL/GenBank/DDBJ databases">
        <authorList>
            <person name="Lee S.D."/>
        </authorList>
    </citation>
    <scope>NUCLEOTIDE SEQUENCE [LARGE SCALE GENOMIC DNA]</scope>
    <source>
        <strain evidence="2 3">N1-10</strain>
    </source>
</reference>
<comment type="caution">
    <text evidence="2">The sequence shown here is derived from an EMBL/GenBank/DDBJ whole genome shotgun (WGS) entry which is preliminary data.</text>
</comment>
<evidence type="ECO:0000313" key="2">
    <source>
        <dbReference type="EMBL" id="MFC1442287.1"/>
    </source>
</evidence>
<name>A0ABV6XVJ2_9ACTN</name>
<feature type="domain" description="Ribbon-helix-helix protein CopG" evidence="1">
    <location>
        <begin position="4"/>
        <end position="40"/>
    </location>
</feature>
<gene>
    <name evidence="2" type="ORF">ABUW04_28940</name>
</gene>
<protein>
    <submittedName>
        <fullName evidence="2">CopG family transcriptional regulator</fullName>
    </submittedName>
</protein>
<sequence>MSLKRTTVYADAEDLAIIKEAAAREGIAEAEIIREAIHLAALAKRAWAEPLGWPSFASGSPQPGEDVDQALDQMWDEKAAAYEAGKRRTP</sequence>
<dbReference type="Pfam" id="PF01402">
    <property type="entry name" value="RHH_1"/>
    <property type="match status" value="1"/>
</dbReference>
<accession>A0ABV6XVJ2</accession>
<dbReference type="InterPro" id="IPR002145">
    <property type="entry name" value="CopG"/>
</dbReference>
<dbReference type="EMBL" id="JBEUKS010000011">
    <property type="protein sequence ID" value="MFC1442287.1"/>
    <property type="molecule type" value="Genomic_DNA"/>
</dbReference>
<proteinExistence type="predicted"/>
<keyword evidence="3" id="KW-1185">Reference proteome</keyword>
<dbReference type="CDD" id="cd21631">
    <property type="entry name" value="RHH_CopG_NikR-like"/>
    <property type="match status" value="1"/>
</dbReference>
<evidence type="ECO:0000313" key="3">
    <source>
        <dbReference type="Proteomes" id="UP001592581"/>
    </source>
</evidence>